<gene>
    <name evidence="1" type="ORF">F444_09805</name>
</gene>
<dbReference type="AlphaFoldDB" id="A0A081A6F1"/>
<reference evidence="1 2" key="1">
    <citation type="submission" date="2013-11" db="EMBL/GenBank/DDBJ databases">
        <title>The Genome Sequence of Phytophthora parasitica P1976.</title>
        <authorList>
            <consortium name="The Broad Institute Genomics Platform"/>
            <person name="Russ C."/>
            <person name="Tyler B."/>
            <person name="Panabieres F."/>
            <person name="Shan W."/>
            <person name="Tripathy S."/>
            <person name="Grunwald N."/>
            <person name="Machado M."/>
            <person name="Johnson C.S."/>
            <person name="Walker B."/>
            <person name="Young S."/>
            <person name="Zeng Q."/>
            <person name="Gargeya S."/>
            <person name="Fitzgerald M."/>
            <person name="Haas B."/>
            <person name="Abouelleil A."/>
            <person name="Allen A.W."/>
            <person name="Alvarado L."/>
            <person name="Arachchi H.M."/>
            <person name="Berlin A.M."/>
            <person name="Chapman S.B."/>
            <person name="Gainer-Dewar J."/>
            <person name="Goldberg J."/>
            <person name="Griggs A."/>
            <person name="Gujja S."/>
            <person name="Hansen M."/>
            <person name="Howarth C."/>
            <person name="Imamovic A."/>
            <person name="Ireland A."/>
            <person name="Larimer J."/>
            <person name="McCowan C."/>
            <person name="Murphy C."/>
            <person name="Pearson M."/>
            <person name="Poon T.W."/>
            <person name="Priest M."/>
            <person name="Roberts A."/>
            <person name="Saif S."/>
            <person name="Shea T."/>
            <person name="Sisk P."/>
            <person name="Sykes S."/>
            <person name="Wortman J."/>
            <person name="Nusbaum C."/>
            <person name="Birren B."/>
        </authorList>
    </citation>
    <scope>NUCLEOTIDE SEQUENCE [LARGE SCALE GENOMIC DNA]</scope>
    <source>
        <strain evidence="1 2">P1976</strain>
    </source>
</reference>
<dbReference type="Proteomes" id="UP000028582">
    <property type="component" value="Unassembled WGS sequence"/>
</dbReference>
<protein>
    <submittedName>
        <fullName evidence="1">Uncharacterized protein</fullName>
    </submittedName>
</protein>
<evidence type="ECO:0000313" key="1">
    <source>
        <dbReference type="EMBL" id="ETO74462.1"/>
    </source>
</evidence>
<dbReference type="EMBL" id="ANJA01001798">
    <property type="protein sequence ID" value="ETO74462.1"/>
    <property type="molecule type" value="Genomic_DNA"/>
</dbReference>
<comment type="caution">
    <text evidence="1">The sequence shown here is derived from an EMBL/GenBank/DDBJ whole genome shotgun (WGS) entry which is preliminary data.</text>
</comment>
<name>A0A081A6F1_PHYNI</name>
<evidence type="ECO:0000313" key="2">
    <source>
        <dbReference type="Proteomes" id="UP000028582"/>
    </source>
</evidence>
<sequence length="107" mass="11363">MPNLGHSSWSPDVNGLLAAAMGISSWDTALSPNCPAIDANCVLVISVGSNCGRPRCSSPLPIPLVMIASNSPTAKVALDKTLQPWCGWPRRTPVRRARKSVLFGIHC</sequence>
<organism evidence="1 2">
    <name type="scientific">Phytophthora nicotianae P1976</name>
    <dbReference type="NCBI Taxonomy" id="1317066"/>
    <lineage>
        <taxon>Eukaryota</taxon>
        <taxon>Sar</taxon>
        <taxon>Stramenopiles</taxon>
        <taxon>Oomycota</taxon>
        <taxon>Peronosporomycetes</taxon>
        <taxon>Peronosporales</taxon>
        <taxon>Peronosporaceae</taxon>
        <taxon>Phytophthora</taxon>
    </lineage>
</organism>
<accession>A0A081A6F1</accession>
<proteinExistence type="predicted"/>